<dbReference type="Gene3D" id="3.30.420.10">
    <property type="entry name" value="Ribonuclease H-like superfamily/Ribonuclease H"/>
    <property type="match status" value="1"/>
</dbReference>
<organism evidence="2 3">
    <name type="scientific">Diversispora epigaea</name>
    <dbReference type="NCBI Taxonomy" id="1348612"/>
    <lineage>
        <taxon>Eukaryota</taxon>
        <taxon>Fungi</taxon>
        <taxon>Fungi incertae sedis</taxon>
        <taxon>Mucoromycota</taxon>
        <taxon>Glomeromycotina</taxon>
        <taxon>Glomeromycetes</taxon>
        <taxon>Diversisporales</taxon>
        <taxon>Diversisporaceae</taxon>
        <taxon>Diversispora</taxon>
    </lineage>
</organism>
<evidence type="ECO:0000313" key="2">
    <source>
        <dbReference type="EMBL" id="RHZ82946.1"/>
    </source>
</evidence>
<feature type="domain" description="RNase H type-1" evidence="1">
    <location>
        <begin position="1"/>
        <end position="116"/>
    </location>
</feature>
<evidence type="ECO:0000313" key="3">
    <source>
        <dbReference type="Proteomes" id="UP000266861"/>
    </source>
</evidence>
<proteinExistence type="predicted"/>
<sequence length="361" mass="41396">MNSIENDIRFKCYVNHFPSSTKAKLLAIITVLAVASVGSVVNVFTDSQNAINIVEKIVSNRDKDIQWTKGKNIISRNAILHMIKDLDLMVQCHKVKVHSNDKYNEEADSLARITWNEIFSRERIQVNIQTFNTPMIISLWRGLALDISIKDTLQSINEHTWTQKWLNQNRIKCFTNENPFKDLKEKFIRMTHFEANKIKLTLVLLKTKKKLQTVTENWENQKATAMEYSWITLPDIIVGLVPISFVSACKELTGDSILGVKVVIKSIYAFKKHLFSIWKQRCKRLILWEKSKNITTNDKRSNKLKFVSNNSLTVIERKVAFDDITGAPLHDASVVVTSVSRQRFGWLVTPIQGATMSCAVN</sequence>
<dbReference type="Proteomes" id="UP000266861">
    <property type="component" value="Unassembled WGS sequence"/>
</dbReference>
<dbReference type="PROSITE" id="PS50879">
    <property type="entry name" value="RNASE_H_1"/>
    <property type="match status" value="1"/>
</dbReference>
<dbReference type="AlphaFoldDB" id="A0A397JAD3"/>
<dbReference type="OrthoDB" id="2752996at2759"/>
<dbReference type="SUPFAM" id="SSF53098">
    <property type="entry name" value="Ribonuclease H-like"/>
    <property type="match status" value="1"/>
</dbReference>
<dbReference type="Pfam" id="PF00075">
    <property type="entry name" value="RNase_H"/>
    <property type="match status" value="1"/>
</dbReference>
<protein>
    <recommendedName>
        <fullName evidence="1">RNase H type-1 domain-containing protein</fullName>
    </recommendedName>
</protein>
<dbReference type="InterPro" id="IPR002156">
    <property type="entry name" value="RNaseH_domain"/>
</dbReference>
<keyword evidence="3" id="KW-1185">Reference proteome</keyword>
<dbReference type="GO" id="GO:0004523">
    <property type="term" value="F:RNA-DNA hybrid ribonuclease activity"/>
    <property type="evidence" value="ECO:0007669"/>
    <property type="project" value="InterPro"/>
</dbReference>
<dbReference type="EMBL" id="PQFF01000095">
    <property type="protein sequence ID" value="RHZ82946.1"/>
    <property type="molecule type" value="Genomic_DNA"/>
</dbReference>
<accession>A0A397JAD3</accession>
<dbReference type="InterPro" id="IPR012337">
    <property type="entry name" value="RNaseH-like_sf"/>
</dbReference>
<dbReference type="InterPro" id="IPR036397">
    <property type="entry name" value="RNaseH_sf"/>
</dbReference>
<evidence type="ECO:0000259" key="1">
    <source>
        <dbReference type="PROSITE" id="PS50879"/>
    </source>
</evidence>
<dbReference type="GO" id="GO:0003676">
    <property type="term" value="F:nucleic acid binding"/>
    <property type="evidence" value="ECO:0007669"/>
    <property type="project" value="InterPro"/>
</dbReference>
<reference evidence="2 3" key="1">
    <citation type="submission" date="2018-08" db="EMBL/GenBank/DDBJ databases">
        <title>Genome and evolution of the arbuscular mycorrhizal fungus Diversispora epigaea (formerly Glomus versiforme) and its bacterial endosymbionts.</title>
        <authorList>
            <person name="Sun X."/>
            <person name="Fei Z."/>
            <person name="Harrison M."/>
        </authorList>
    </citation>
    <scope>NUCLEOTIDE SEQUENCE [LARGE SCALE GENOMIC DNA]</scope>
    <source>
        <strain evidence="2 3">IT104</strain>
    </source>
</reference>
<gene>
    <name evidence="2" type="ORF">Glove_102g43</name>
</gene>
<comment type="caution">
    <text evidence="2">The sequence shown here is derived from an EMBL/GenBank/DDBJ whole genome shotgun (WGS) entry which is preliminary data.</text>
</comment>
<name>A0A397JAD3_9GLOM</name>